<evidence type="ECO:0000313" key="2">
    <source>
        <dbReference type="Proteomes" id="UP000281549"/>
    </source>
</evidence>
<gene>
    <name evidence="1" type="ORF">ROZALSC1DRAFT_32013</name>
</gene>
<accession>A0A4P9Y995</accession>
<evidence type="ECO:0000313" key="1">
    <source>
        <dbReference type="EMBL" id="RKP15678.1"/>
    </source>
</evidence>
<organism evidence="1 2">
    <name type="scientific">Rozella allomycis (strain CSF55)</name>
    <dbReference type="NCBI Taxonomy" id="988480"/>
    <lineage>
        <taxon>Eukaryota</taxon>
        <taxon>Fungi</taxon>
        <taxon>Fungi incertae sedis</taxon>
        <taxon>Cryptomycota</taxon>
        <taxon>Cryptomycota incertae sedis</taxon>
        <taxon>Rozella</taxon>
    </lineage>
</organism>
<dbReference type="Proteomes" id="UP000281549">
    <property type="component" value="Unassembled WGS sequence"/>
</dbReference>
<name>A0A4P9Y995_ROZAC</name>
<feature type="non-terminal residue" evidence="1">
    <location>
        <position position="86"/>
    </location>
</feature>
<sequence>MNRPRVKAKIQVLICRACIILFKFVVKDEFDIEITEVKKEIKRFNSEGIDIGFKAVRGRGGDIGDNKTEMQSNLVHAFEVYKKMNE</sequence>
<dbReference type="AlphaFoldDB" id="A0A4P9Y995"/>
<protein>
    <submittedName>
        <fullName evidence="1">Uncharacterized protein</fullName>
    </submittedName>
</protein>
<dbReference type="EMBL" id="ML008117">
    <property type="protein sequence ID" value="RKP15678.1"/>
    <property type="molecule type" value="Genomic_DNA"/>
</dbReference>
<proteinExistence type="predicted"/>
<reference evidence="2" key="1">
    <citation type="journal article" date="2018" name="Nat. Microbiol.">
        <title>Leveraging single-cell genomics to expand the fungal tree of life.</title>
        <authorList>
            <person name="Ahrendt S.R."/>
            <person name="Quandt C.A."/>
            <person name="Ciobanu D."/>
            <person name="Clum A."/>
            <person name="Salamov A."/>
            <person name="Andreopoulos B."/>
            <person name="Cheng J.F."/>
            <person name="Woyke T."/>
            <person name="Pelin A."/>
            <person name="Henrissat B."/>
            <person name="Reynolds N.K."/>
            <person name="Benny G.L."/>
            <person name="Smith M.E."/>
            <person name="James T.Y."/>
            <person name="Grigoriev I.V."/>
        </authorList>
    </citation>
    <scope>NUCLEOTIDE SEQUENCE [LARGE SCALE GENOMIC DNA]</scope>
    <source>
        <strain evidence="2">CSF55</strain>
    </source>
</reference>